<dbReference type="GO" id="GO:0009103">
    <property type="term" value="P:lipopolysaccharide biosynthetic process"/>
    <property type="evidence" value="ECO:0007669"/>
    <property type="project" value="TreeGrafter"/>
</dbReference>
<name>A0A4Q7ZMX7_9ACTN</name>
<evidence type="ECO:0000313" key="4">
    <source>
        <dbReference type="EMBL" id="RZU51783.1"/>
    </source>
</evidence>
<feature type="transmembrane region" description="Helical" evidence="2">
    <location>
        <begin position="232"/>
        <end position="250"/>
    </location>
</feature>
<dbReference type="AlphaFoldDB" id="A0A4Q7ZMX7"/>
<protein>
    <submittedName>
        <fullName evidence="4">Peptidoglycan/LPS O-acetylase OafA/YrhL</fullName>
    </submittedName>
</protein>
<feature type="transmembrane region" description="Helical" evidence="2">
    <location>
        <begin position="289"/>
        <end position="306"/>
    </location>
</feature>
<feature type="transmembrane region" description="Helical" evidence="2">
    <location>
        <begin position="155"/>
        <end position="174"/>
    </location>
</feature>
<feature type="transmembrane region" description="Helical" evidence="2">
    <location>
        <begin position="262"/>
        <end position="282"/>
    </location>
</feature>
<evidence type="ECO:0000259" key="3">
    <source>
        <dbReference type="Pfam" id="PF01757"/>
    </source>
</evidence>
<feature type="domain" description="Acyltransferase 3" evidence="3">
    <location>
        <begin position="22"/>
        <end position="345"/>
    </location>
</feature>
<keyword evidence="5" id="KW-1185">Reference proteome</keyword>
<comment type="caution">
    <text evidence="4">The sequence shown here is derived from an EMBL/GenBank/DDBJ whole genome shotgun (WGS) entry which is preliminary data.</text>
</comment>
<dbReference type="GO" id="GO:0016747">
    <property type="term" value="F:acyltransferase activity, transferring groups other than amino-acyl groups"/>
    <property type="evidence" value="ECO:0007669"/>
    <property type="project" value="InterPro"/>
</dbReference>
<feature type="compositionally biased region" description="Pro residues" evidence="1">
    <location>
        <begin position="371"/>
        <end position="395"/>
    </location>
</feature>
<dbReference type="InterPro" id="IPR050879">
    <property type="entry name" value="Acyltransferase_3"/>
</dbReference>
<dbReference type="PANTHER" id="PTHR23028:SF53">
    <property type="entry name" value="ACYL_TRANSF_3 DOMAIN-CONTAINING PROTEIN"/>
    <property type="match status" value="1"/>
</dbReference>
<proteinExistence type="predicted"/>
<feature type="region of interest" description="Disordered" evidence="1">
    <location>
        <begin position="362"/>
        <end position="529"/>
    </location>
</feature>
<feature type="compositionally biased region" description="Basic and acidic residues" evidence="1">
    <location>
        <begin position="485"/>
        <end position="494"/>
    </location>
</feature>
<accession>A0A4Q7ZMX7</accession>
<evidence type="ECO:0000313" key="5">
    <source>
        <dbReference type="Proteomes" id="UP000292564"/>
    </source>
</evidence>
<feature type="compositionally biased region" description="Polar residues" evidence="1">
    <location>
        <begin position="421"/>
        <end position="430"/>
    </location>
</feature>
<evidence type="ECO:0000256" key="1">
    <source>
        <dbReference type="SAM" id="MobiDB-lite"/>
    </source>
</evidence>
<evidence type="ECO:0000256" key="2">
    <source>
        <dbReference type="SAM" id="Phobius"/>
    </source>
</evidence>
<dbReference type="InterPro" id="IPR002656">
    <property type="entry name" value="Acyl_transf_3_dom"/>
</dbReference>
<feature type="transmembrane region" description="Helical" evidence="2">
    <location>
        <begin position="104"/>
        <end position="125"/>
    </location>
</feature>
<dbReference type="Pfam" id="PF01757">
    <property type="entry name" value="Acyl_transf_3"/>
    <property type="match status" value="1"/>
</dbReference>
<reference evidence="4 5" key="1">
    <citation type="submission" date="2019-02" db="EMBL/GenBank/DDBJ databases">
        <title>Sequencing the genomes of 1000 actinobacteria strains.</title>
        <authorList>
            <person name="Klenk H.-P."/>
        </authorList>
    </citation>
    <scope>NUCLEOTIDE SEQUENCE [LARGE SCALE GENOMIC DNA]</scope>
    <source>
        <strain evidence="4 5">DSM 45162</strain>
    </source>
</reference>
<feature type="compositionally biased region" description="Polar residues" evidence="1">
    <location>
        <begin position="439"/>
        <end position="448"/>
    </location>
</feature>
<keyword evidence="2" id="KW-0472">Membrane</keyword>
<feature type="transmembrane region" description="Helical" evidence="2">
    <location>
        <begin position="326"/>
        <end position="348"/>
    </location>
</feature>
<organism evidence="4 5">
    <name type="scientific">Krasilnikovia cinnamomea</name>
    <dbReference type="NCBI Taxonomy" id="349313"/>
    <lineage>
        <taxon>Bacteria</taxon>
        <taxon>Bacillati</taxon>
        <taxon>Actinomycetota</taxon>
        <taxon>Actinomycetes</taxon>
        <taxon>Micromonosporales</taxon>
        <taxon>Micromonosporaceae</taxon>
        <taxon>Krasilnikovia</taxon>
    </lineage>
</organism>
<keyword evidence="2" id="KW-0812">Transmembrane</keyword>
<dbReference type="EMBL" id="SHKY01000001">
    <property type="protein sequence ID" value="RZU51783.1"/>
    <property type="molecule type" value="Genomic_DNA"/>
</dbReference>
<feature type="transmembrane region" description="Helical" evidence="2">
    <location>
        <begin position="181"/>
        <end position="199"/>
    </location>
</feature>
<feature type="transmembrane region" description="Helical" evidence="2">
    <location>
        <begin position="21"/>
        <end position="42"/>
    </location>
</feature>
<sequence length="529" mass="58223">MSAGQAPTRVEQSRSVRRPRLAALDGLRLVAALAVALYHYTTFWTVDAVHTPAYFLPDATRVTIYGFLGVETFFMISGFAICLSAWGRSLGDFFVSRAARLYPAYWAAIVITLTVTTLLPIGGYVPVYDHFSLADIGVNLTMLQEPLGVHPVDNVYWTLWTEMRFYLLFALVVGRGLTYRRAVLFCAVWMTAAVVAPAIDNPVFTMITARHYAPYFIAGIAMYLMHRFGPTPLLWGIVGFSWLISLYSLGERVTLDPGWKVPLWPAALIMTAVYALLLLIALGYTDRITWRWLTVAGALTYPYYLLHQRIGYVIIRHAYEATHLPVGLLVAATMAVMLLPAWLVYRFVERPFGPRLRTALTRGLTAARTPDPTPQSTPTPHQARPPHPHQPPATPHPQTTGPTDPHRTAGPTNPHAAARTTEPSQATWTSDPHGAARTTEPSQATWTSDPHGAARTPEPSQATWTSDPDRAARTAEPAQATPTTHPDHATRTAEPDLADCPPSHRDTSTPSAVSSLVDARTWQGAGIRP</sequence>
<dbReference type="GO" id="GO:0016020">
    <property type="term" value="C:membrane"/>
    <property type="evidence" value="ECO:0007669"/>
    <property type="project" value="TreeGrafter"/>
</dbReference>
<dbReference type="RefSeq" id="WP_242624943.1">
    <property type="nucleotide sequence ID" value="NZ_SHKY01000001.1"/>
</dbReference>
<feature type="transmembrane region" description="Helical" evidence="2">
    <location>
        <begin position="62"/>
        <end position="83"/>
    </location>
</feature>
<dbReference type="Proteomes" id="UP000292564">
    <property type="component" value="Unassembled WGS sequence"/>
</dbReference>
<dbReference type="PANTHER" id="PTHR23028">
    <property type="entry name" value="ACETYLTRANSFERASE"/>
    <property type="match status" value="1"/>
</dbReference>
<gene>
    <name evidence="4" type="ORF">EV385_3618</name>
</gene>
<keyword evidence="2" id="KW-1133">Transmembrane helix</keyword>